<keyword evidence="1 2" id="KW-0378">Hydrolase</keyword>
<reference evidence="5 6" key="1">
    <citation type="submission" date="2018-12" db="EMBL/GenBank/DDBJ databases">
        <title>Genomic taxonomy of the Vibrionaceae family.</title>
        <authorList>
            <person name="Gomez-Gil B."/>
            <person name="Enciso-Ibarra K."/>
        </authorList>
    </citation>
    <scope>NUCLEOTIDE SEQUENCE [LARGE SCALE GENOMIC DNA]</scope>
    <source>
        <strain evidence="5 6">CAIM 594</strain>
    </source>
</reference>
<dbReference type="Gene3D" id="2.30.130.30">
    <property type="entry name" value="Hypothetical protein"/>
    <property type="match status" value="1"/>
</dbReference>
<dbReference type="CDD" id="cd06552">
    <property type="entry name" value="ASCH_yqfb_like"/>
    <property type="match status" value="1"/>
</dbReference>
<comment type="catalytic activity">
    <reaction evidence="2">
        <text>N(4)-acetylcytidine + H2O = cytidine + acetate + H(+)</text>
        <dbReference type="Rhea" id="RHEA:62932"/>
        <dbReference type="ChEBI" id="CHEBI:15377"/>
        <dbReference type="ChEBI" id="CHEBI:15378"/>
        <dbReference type="ChEBI" id="CHEBI:17562"/>
        <dbReference type="ChEBI" id="CHEBI:30089"/>
        <dbReference type="ChEBI" id="CHEBI:70989"/>
        <dbReference type="EC" id="3.5.1.135"/>
    </reaction>
</comment>
<evidence type="ECO:0000313" key="4">
    <source>
        <dbReference type="EMBL" id="NOH71674.1"/>
    </source>
</evidence>
<comment type="caution">
    <text evidence="5">The sequence shown here is derived from an EMBL/GenBank/DDBJ whole genome shotgun (WGS) entry which is preliminary data.</text>
</comment>
<evidence type="ECO:0000313" key="6">
    <source>
        <dbReference type="Proteomes" id="UP000269041"/>
    </source>
</evidence>
<dbReference type="PANTHER" id="PTHR38088:SF2">
    <property type="entry name" value="UCP029143 FAMILY PROTEIN"/>
    <property type="match status" value="1"/>
</dbReference>
<dbReference type="Proteomes" id="UP000269041">
    <property type="component" value="Unassembled WGS sequence"/>
</dbReference>
<dbReference type="RefSeq" id="WP_125322978.1">
    <property type="nucleotide sequence ID" value="NZ_AP024890.1"/>
</dbReference>
<comment type="function">
    <text evidence="2">Catalyzes the hydrolysis of N(4)-acetylcytidine (ac4C).</text>
</comment>
<evidence type="ECO:0000313" key="5">
    <source>
        <dbReference type="EMBL" id="RSD29795.1"/>
    </source>
</evidence>
<dbReference type="SUPFAM" id="SSF88697">
    <property type="entry name" value="PUA domain-like"/>
    <property type="match status" value="1"/>
</dbReference>
<feature type="domain" description="ASCH" evidence="3">
    <location>
        <begin position="7"/>
        <end position="105"/>
    </location>
</feature>
<evidence type="ECO:0000259" key="3">
    <source>
        <dbReference type="SMART" id="SM01022"/>
    </source>
</evidence>
<dbReference type="GO" id="GO:0016813">
    <property type="term" value="F:hydrolase activity, acting on carbon-nitrogen (but not peptide) bonds, in linear amidines"/>
    <property type="evidence" value="ECO:0007669"/>
    <property type="project" value="UniProtKB-UniRule"/>
</dbReference>
<dbReference type="EMBL" id="VTXC01000023">
    <property type="protein sequence ID" value="NOH71674.1"/>
    <property type="molecule type" value="Genomic_DNA"/>
</dbReference>
<dbReference type="Proteomes" id="UP000565719">
    <property type="component" value="Unassembled WGS sequence"/>
</dbReference>
<dbReference type="SMART" id="SM01022">
    <property type="entry name" value="ASCH"/>
    <property type="match status" value="1"/>
</dbReference>
<organism evidence="5 6">
    <name type="scientific">Vibrio pectenicida</name>
    <dbReference type="NCBI Taxonomy" id="62763"/>
    <lineage>
        <taxon>Bacteria</taxon>
        <taxon>Pseudomonadati</taxon>
        <taxon>Pseudomonadota</taxon>
        <taxon>Gammaproteobacteria</taxon>
        <taxon>Vibrionales</taxon>
        <taxon>Vibrionaceae</taxon>
        <taxon>Vibrio</taxon>
    </lineage>
</organism>
<dbReference type="InterPro" id="IPR007374">
    <property type="entry name" value="ASCH_domain"/>
</dbReference>
<dbReference type="GO" id="GO:0005829">
    <property type="term" value="C:cytosol"/>
    <property type="evidence" value="ECO:0007669"/>
    <property type="project" value="TreeGrafter"/>
</dbReference>
<name>A0A427U0B9_9VIBR</name>
<dbReference type="EMBL" id="RSFA01000108">
    <property type="protein sequence ID" value="RSD29795.1"/>
    <property type="molecule type" value="Genomic_DNA"/>
</dbReference>
<proteinExistence type="inferred from homology"/>
<protein>
    <recommendedName>
        <fullName evidence="2">N(4)-acetylcytidine amidohydrolase</fullName>
        <shortName evidence="2">ac4C amidohydrolase</shortName>
        <ecNumber evidence="2">3.5.1.135</ecNumber>
    </recommendedName>
</protein>
<keyword evidence="6" id="KW-1185">Reference proteome</keyword>
<evidence type="ECO:0000313" key="7">
    <source>
        <dbReference type="Proteomes" id="UP000565719"/>
    </source>
</evidence>
<dbReference type="AlphaFoldDB" id="A0A427U0B9"/>
<dbReference type="PIRSF" id="PIRSF029143">
    <property type="entry name" value="UCP029143"/>
    <property type="match status" value="1"/>
</dbReference>
<dbReference type="NCBIfam" id="NF003443">
    <property type="entry name" value="PRK04980.1"/>
    <property type="match status" value="1"/>
</dbReference>
<reference evidence="4 7" key="2">
    <citation type="submission" date="2019-09" db="EMBL/GenBank/DDBJ databases">
        <title>Draft genome sequencing and comparative genomics of hatchery-associated Vibrios.</title>
        <authorList>
            <person name="Kehlet-Delgado H."/>
            <person name="Mueller R.S."/>
        </authorList>
    </citation>
    <scope>NUCLEOTIDE SEQUENCE [LARGE SCALE GENOMIC DNA]</scope>
    <source>
        <strain evidence="4 7">99-46-Y</strain>
    </source>
</reference>
<dbReference type="Pfam" id="PF04266">
    <property type="entry name" value="ASCH"/>
    <property type="match status" value="1"/>
</dbReference>
<comment type="catalytic activity">
    <reaction evidence="2">
        <text>N(4)-acetylcytosine + H2O = cytosine + acetate + H(+)</text>
        <dbReference type="Rhea" id="RHEA:62940"/>
        <dbReference type="ChEBI" id="CHEBI:15377"/>
        <dbReference type="ChEBI" id="CHEBI:15378"/>
        <dbReference type="ChEBI" id="CHEBI:16040"/>
        <dbReference type="ChEBI" id="CHEBI:30089"/>
        <dbReference type="ChEBI" id="CHEBI:146134"/>
        <dbReference type="EC" id="3.5.1.135"/>
    </reaction>
</comment>
<sequence>MKTPTSITFFESLIPLITSGKKTITIRDKSESYYSPNSEVEVFTLETGQKECDIKIISIESLHFDEINQYHAEQEHLPLPKLKKLIRDIYPNDDDLFMIRFELMR</sequence>
<accession>A0A427U0B9</accession>
<dbReference type="EC" id="3.5.1.135" evidence="2"/>
<dbReference type="PANTHER" id="PTHR38088">
    <property type="entry name" value="UCP029143 FAMILY PROTEIN"/>
    <property type="match status" value="1"/>
</dbReference>
<comment type="similarity">
    <text evidence="2">Belongs to the N(4)-acetylcytidine amidohydrolase family.</text>
</comment>
<feature type="active site" description="Proton acceptor" evidence="2">
    <location>
        <position position="22"/>
    </location>
</feature>
<feature type="active site" description="Proton donor" evidence="2">
    <location>
        <position position="75"/>
    </location>
</feature>
<dbReference type="HAMAP" id="MF_00684">
    <property type="entry name" value="ac4C_amidohydr"/>
    <property type="match status" value="1"/>
</dbReference>
<dbReference type="InterPro" id="IPR015947">
    <property type="entry name" value="PUA-like_sf"/>
</dbReference>
<comment type="catalytic activity">
    <reaction evidence="2">
        <text>N(4)-acetyl-2'-deoxycytidine + H2O = 2'-deoxycytidine + acetate + H(+)</text>
        <dbReference type="Rhea" id="RHEA:62936"/>
        <dbReference type="ChEBI" id="CHEBI:15377"/>
        <dbReference type="ChEBI" id="CHEBI:15378"/>
        <dbReference type="ChEBI" id="CHEBI:15698"/>
        <dbReference type="ChEBI" id="CHEBI:30089"/>
        <dbReference type="ChEBI" id="CHEBI:146133"/>
        <dbReference type="EC" id="3.5.1.135"/>
    </reaction>
</comment>
<gene>
    <name evidence="5" type="ORF">EJA03_17240</name>
    <name evidence="4" type="ORF">F0225_10040</name>
</gene>
<dbReference type="InterPro" id="IPR008314">
    <property type="entry name" value="AC4CH"/>
</dbReference>
<dbReference type="OrthoDB" id="8590202at2"/>
<evidence type="ECO:0000256" key="2">
    <source>
        <dbReference type="HAMAP-Rule" id="MF_00684"/>
    </source>
</evidence>
<feature type="active site" description="Nucleophile" evidence="2">
    <location>
        <position position="25"/>
    </location>
</feature>
<evidence type="ECO:0000256" key="1">
    <source>
        <dbReference type="ARBA" id="ARBA00022801"/>
    </source>
</evidence>